<keyword evidence="1" id="KW-1133">Transmembrane helix</keyword>
<feature type="transmembrane region" description="Helical" evidence="1">
    <location>
        <begin position="12"/>
        <end position="37"/>
    </location>
</feature>
<feature type="transmembrane region" description="Helical" evidence="1">
    <location>
        <begin position="49"/>
        <end position="73"/>
    </location>
</feature>
<feature type="transmembrane region" description="Helical" evidence="1">
    <location>
        <begin position="79"/>
        <end position="100"/>
    </location>
</feature>
<reference evidence="2 3" key="1">
    <citation type="journal article" date="2020" name="Nature">
        <title>Six reference-quality genomes reveal evolution of bat adaptations.</title>
        <authorList>
            <person name="Jebb D."/>
            <person name="Huang Z."/>
            <person name="Pippel M."/>
            <person name="Hughes G.M."/>
            <person name="Lavrichenko K."/>
            <person name="Devanna P."/>
            <person name="Winkler S."/>
            <person name="Jermiin L.S."/>
            <person name="Skirmuntt E.C."/>
            <person name="Katzourakis A."/>
            <person name="Burkitt-Gray L."/>
            <person name="Ray D.A."/>
            <person name="Sullivan K.A.M."/>
            <person name="Roscito J.G."/>
            <person name="Kirilenko B.M."/>
            <person name="Davalos L.M."/>
            <person name="Corthals A.P."/>
            <person name="Power M.L."/>
            <person name="Jones G."/>
            <person name="Ransome R.D."/>
            <person name="Dechmann D.K.N."/>
            <person name="Locatelli A.G."/>
            <person name="Puechmaille S.J."/>
            <person name="Fedrigo O."/>
            <person name="Jarvis E.D."/>
            <person name="Hiller M."/>
            <person name="Vernes S.C."/>
            <person name="Myers E.W."/>
            <person name="Teeling E.C."/>
        </authorList>
    </citation>
    <scope>NUCLEOTIDE SEQUENCE [LARGE SCALE GENOMIC DNA]</scope>
    <source>
        <strain evidence="2">Bat1K_MPI-CBG_1</strain>
    </source>
</reference>
<comment type="caution">
    <text evidence="2">The sequence shown here is derived from an EMBL/GenBank/DDBJ whole genome shotgun (WGS) entry which is preliminary data.</text>
</comment>
<accession>A0A834ALC1</accession>
<dbReference type="EMBL" id="JABVXQ010000004">
    <property type="protein sequence ID" value="KAF6114474.1"/>
    <property type="molecule type" value="Genomic_DNA"/>
</dbReference>
<evidence type="ECO:0000313" key="2">
    <source>
        <dbReference type="EMBL" id="KAF6114474.1"/>
    </source>
</evidence>
<sequence length="144" mass="16872">MMAILTGAKWYLIVVLICISLIASDIEHRFMCLWILCMCSLEKCLFKSFSHFLIGFLVFLEWSRVNSFIFWRLNPCLRYHWQICFPIQLVLFILILFSLAVQKLFILMRSHLFLLSFMSLALSFSLIFLCGFKGGPWGFDAPPI</sequence>
<evidence type="ECO:0000313" key="3">
    <source>
        <dbReference type="Proteomes" id="UP000664940"/>
    </source>
</evidence>
<keyword evidence="1" id="KW-0472">Membrane</keyword>
<keyword evidence="1" id="KW-0812">Transmembrane</keyword>
<proteinExistence type="predicted"/>
<gene>
    <name evidence="2" type="ORF">HJG60_010468</name>
</gene>
<protein>
    <submittedName>
        <fullName evidence="2">Uncharacterized protein</fullName>
    </submittedName>
</protein>
<dbReference type="AlphaFoldDB" id="A0A834ALC1"/>
<feature type="transmembrane region" description="Helical" evidence="1">
    <location>
        <begin position="112"/>
        <end position="134"/>
    </location>
</feature>
<name>A0A834ALC1_9CHIR</name>
<evidence type="ECO:0000256" key="1">
    <source>
        <dbReference type="SAM" id="Phobius"/>
    </source>
</evidence>
<organism evidence="2 3">
    <name type="scientific">Phyllostomus discolor</name>
    <name type="common">pale spear-nosed bat</name>
    <dbReference type="NCBI Taxonomy" id="89673"/>
    <lineage>
        <taxon>Eukaryota</taxon>
        <taxon>Metazoa</taxon>
        <taxon>Chordata</taxon>
        <taxon>Craniata</taxon>
        <taxon>Vertebrata</taxon>
        <taxon>Euteleostomi</taxon>
        <taxon>Mammalia</taxon>
        <taxon>Eutheria</taxon>
        <taxon>Laurasiatheria</taxon>
        <taxon>Chiroptera</taxon>
        <taxon>Yangochiroptera</taxon>
        <taxon>Phyllostomidae</taxon>
        <taxon>Phyllostominae</taxon>
        <taxon>Phyllostomus</taxon>
    </lineage>
</organism>
<dbReference type="Proteomes" id="UP000664940">
    <property type="component" value="Unassembled WGS sequence"/>
</dbReference>